<dbReference type="RefSeq" id="WP_264224837.1">
    <property type="nucleotide sequence ID" value="NZ_CP107716.1"/>
</dbReference>
<evidence type="ECO:0000313" key="3">
    <source>
        <dbReference type="Proteomes" id="UP001163882"/>
    </source>
</evidence>
<dbReference type="SUPFAM" id="SSF55718">
    <property type="entry name" value="SCP-like"/>
    <property type="match status" value="1"/>
</dbReference>
<proteinExistence type="predicted"/>
<sequence>MTIPPLAQRLMAAPSIALIERIAQWAFATVLDRHPGIVRRLGEYAHRRYAIAPTDIPFGFLVSPADRRISVRRSHMLKSAHATISGPIVVLLALLEGRVDGDTAFFARQISIRGDTEAILALRNVLDDAQIDLVRELSPMAGPASPIFAHMGTHLRGYLLKSDLGQWS</sequence>
<feature type="domain" description="SCP2" evidence="1">
    <location>
        <begin position="39"/>
        <end position="127"/>
    </location>
</feature>
<accession>A0ABY6IKQ4</accession>
<evidence type="ECO:0000313" key="2">
    <source>
        <dbReference type="EMBL" id="UYQ71177.1"/>
    </source>
</evidence>
<reference evidence="2" key="1">
    <citation type="submission" date="2022-10" db="EMBL/GenBank/DDBJ databases">
        <title>YIM 151497 complete genome.</title>
        <authorList>
            <person name="Chen X."/>
        </authorList>
    </citation>
    <scope>NUCLEOTIDE SEQUENCE</scope>
    <source>
        <strain evidence="2">YIM 151497</strain>
    </source>
</reference>
<keyword evidence="3" id="KW-1185">Reference proteome</keyword>
<dbReference type="InterPro" id="IPR036527">
    <property type="entry name" value="SCP2_sterol-bd_dom_sf"/>
</dbReference>
<evidence type="ECO:0000259" key="1">
    <source>
        <dbReference type="Pfam" id="PF02036"/>
    </source>
</evidence>
<dbReference type="Proteomes" id="UP001163882">
    <property type="component" value="Chromosome"/>
</dbReference>
<organism evidence="2 3">
    <name type="scientific">Pelagibacterium flavum</name>
    <dbReference type="NCBI Taxonomy" id="2984530"/>
    <lineage>
        <taxon>Bacteria</taxon>
        <taxon>Pseudomonadati</taxon>
        <taxon>Pseudomonadota</taxon>
        <taxon>Alphaproteobacteria</taxon>
        <taxon>Hyphomicrobiales</taxon>
        <taxon>Devosiaceae</taxon>
        <taxon>Pelagibacterium</taxon>
    </lineage>
</organism>
<dbReference type="EMBL" id="CP107716">
    <property type="protein sequence ID" value="UYQ71177.1"/>
    <property type="molecule type" value="Genomic_DNA"/>
</dbReference>
<gene>
    <name evidence="2" type="ORF">OF122_14120</name>
</gene>
<dbReference type="Pfam" id="PF02036">
    <property type="entry name" value="SCP2"/>
    <property type="match status" value="1"/>
</dbReference>
<dbReference type="Gene3D" id="3.30.1050.10">
    <property type="entry name" value="SCP2 sterol-binding domain"/>
    <property type="match status" value="1"/>
</dbReference>
<dbReference type="InterPro" id="IPR003033">
    <property type="entry name" value="SCP2_sterol-bd_dom"/>
</dbReference>
<name>A0ABY6IKQ4_9HYPH</name>
<protein>
    <submittedName>
        <fullName evidence="2">SCP2 sterol-binding domain-containing protein</fullName>
    </submittedName>
</protein>